<dbReference type="GO" id="GO:0008597">
    <property type="term" value="F:calcium-dependent protein serine/threonine phosphatase regulator activity"/>
    <property type="evidence" value="ECO:0007669"/>
    <property type="project" value="TreeGrafter"/>
</dbReference>
<comment type="caution">
    <text evidence="3">The sequence shown here is derived from an EMBL/GenBank/DDBJ whole genome shotgun (WGS) entry which is preliminary data.</text>
</comment>
<reference evidence="3" key="1">
    <citation type="submission" date="2020-11" db="EMBL/GenBank/DDBJ databases">
        <authorList>
            <person name="Koelle M."/>
            <person name="Horta M.A.C."/>
            <person name="Nowrousian M."/>
            <person name="Ohm R.A."/>
            <person name="Benz P."/>
            <person name="Pilgard A."/>
        </authorList>
    </citation>
    <scope>NUCLEOTIDE SEQUENCE</scope>
    <source>
        <strain evidence="3">FPRL280</strain>
    </source>
</reference>
<gene>
    <name evidence="3" type="ORF">IEO21_07838</name>
</gene>
<evidence type="ECO:0000313" key="4">
    <source>
        <dbReference type="Proteomes" id="UP000639403"/>
    </source>
</evidence>
<evidence type="ECO:0008006" key="5">
    <source>
        <dbReference type="Google" id="ProtNLM"/>
    </source>
</evidence>
<dbReference type="GO" id="GO:0005737">
    <property type="term" value="C:cytoplasm"/>
    <property type="evidence" value="ECO:0007669"/>
    <property type="project" value="TreeGrafter"/>
</dbReference>
<dbReference type="PANTHER" id="PTHR10300:SF14">
    <property type="entry name" value="PROTEIN SARAH"/>
    <property type="match status" value="1"/>
</dbReference>
<dbReference type="PANTHER" id="PTHR10300">
    <property type="entry name" value="CALCIPRESSIN"/>
    <property type="match status" value="1"/>
</dbReference>
<dbReference type="Pfam" id="PF04847">
    <property type="entry name" value="Calcipressin"/>
    <property type="match status" value="1"/>
</dbReference>
<dbReference type="SUPFAM" id="SSF54928">
    <property type="entry name" value="RNA-binding domain, RBD"/>
    <property type="match status" value="1"/>
</dbReference>
<evidence type="ECO:0000256" key="2">
    <source>
        <dbReference type="SAM" id="MobiDB-lite"/>
    </source>
</evidence>
<name>A0A8H7TZY2_9APHY</name>
<dbReference type="GO" id="GO:0005634">
    <property type="term" value="C:nucleus"/>
    <property type="evidence" value="ECO:0007669"/>
    <property type="project" value="TreeGrafter"/>
</dbReference>
<feature type="region of interest" description="Disordered" evidence="2">
    <location>
        <begin position="1"/>
        <end position="30"/>
    </location>
</feature>
<dbReference type="EMBL" id="JADOXO010000239">
    <property type="protein sequence ID" value="KAF9808546.1"/>
    <property type="molecule type" value="Genomic_DNA"/>
</dbReference>
<evidence type="ECO:0000256" key="1">
    <source>
        <dbReference type="ARBA" id="ARBA00008209"/>
    </source>
</evidence>
<sequence>MAAHRSPSAPSSPTPPSLTSNSGPPTPQRTNTLIITQLPSAFFESVVLETMHHHFATYGSIYAWAPIKSFARIVLVYYSEDDAEHAKQECDYLIVGSHNETPVTTLRVFRADPTPIVSVTGETRNGNIYLRPPEHEKNFLISPPGSPPVGWEPIREEPPNATPLAEDLIAALRRLQLQEEQRNKVPGVEVLLEPQDGVGIGVYVEDCDGGEGGAAVEEEEQDWAYGELSPARAKWKPIPTALPPMSVAA</sequence>
<accession>A0A8H7TZY2</accession>
<dbReference type="InterPro" id="IPR035979">
    <property type="entry name" value="RBD_domain_sf"/>
</dbReference>
<reference evidence="3" key="2">
    <citation type="journal article" name="Front. Microbiol.">
        <title>Degradative Capacity of Two Strains of Rhodonia placenta: From Phenotype to Genotype.</title>
        <authorList>
            <person name="Kolle M."/>
            <person name="Horta M.A.C."/>
            <person name="Nowrousian M."/>
            <person name="Ohm R.A."/>
            <person name="Benz J.P."/>
            <person name="Pilgard A."/>
        </authorList>
    </citation>
    <scope>NUCLEOTIDE SEQUENCE</scope>
    <source>
        <strain evidence="3">FPRL280</strain>
    </source>
</reference>
<dbReference type="Gene3D" id="3.30.70.330">
    <property type="match status" value="1"/>
</dbReference>
<comment type="similarity">
    <text evidence="1">Belongs to the RCAN family.</text>
</comment>
<evidence type="ECO:0000313" key="3">
    <source>
        <dbReference type="EMBL" id="KAF9808546.1"/>
    </source>
</evidence>
<dbReference type="InterPro" id="IPR006931">
    <property type="entry name" value="Calcipressin"/>
</dbReference>
<dbReference type="GO" id="GO:0019722">
    <property type="term" value="P:calcium-mediated signaling"/>
    <property type="evidence" value="ECO:0007669"/>
    <property type="project" value="InterPro"/>
</dbReference>
<dbReference type="Proteomes" id="UP000639403">
    <property type="component" value="Unassembled WGS sequence"/>
</dbReference>
<protein>
    <recommendedName>
        <fullName evidence="5">Calcipressin</fullName>
    </recommendedName>
</protein>
<proteinExistence type="inferred from homology"/>
<dbReference type="AlphaFoldDB" id="A0A8H7TZY2"/>
<dbReference type="GO" id="GO:0003676">
    <property type="term" value="F:nucleic acid binding"/>
    <property type="evidence" value="ECO:0007669"/>
    <property type="project" value="InterPro"/>
</dbReference>
<organism evidence="3 4">
    <name type="scientific">Rhodonia placenta</name>
    <dbReference type="NCBI Taxonomy" id="104341"/>
    <lineage>
        <taxon>Eukaryota</taxon>
        <taxon>Fungi</taxon>
        <taxon>Dikarya</taxon>
        <taxon>Basidiomycota</taxon>
        <taxon>Agaricomycotina</taxon>
        <taxon>Agaricomycetes</taxon>
        <taxon>Polyporales</taxon>
        <taxon>Adustoporiaceae</taxon>
        <taxon>Rhodonia</taxon>
    </lineage>
</organism>
<dbReference type="InterPro" id="IPR012677">
    <property type="entry name" value="Nucleotide-bd_a/b_plait_sf"/>
</dbReference>